<evidence type="ECO:0000256" key="5">
    <source>
        <dbReference type="ARBA" id="ARBA00023136"/>
    </source>
</evidence>
<evidence type="ECO:0000256" key="1">
    <source>
        <dbReference type="ARBA" id="ARBA00004370"/>
    </source>
</evidence>
<protein>
    <submittedName>
        <fullName evidence="7">Uncharacterized protein</fullName>
    </submittedName>
</protein>
<organism evidence="7 8">
    <name type="scientific">Rhizopus stolonifer</name>
    <name type="common">Rhizopus nigricans</name>
    <dbReference type="NCBI Taxonomy" id="4846"/>
    <lineage>
        <taxon>Eukaryota</taxon>
        <taxon>Fungi</taxon>
        <taxon>Fungi incertae sedis</taxon>
        <taxon>Mucoromycota</taxon>
        <taxon>Mucoromycotina</taxon>
        <taxon>Mucoromycetes</taxon>
        <taxon>Mucorales</taxon>
        <taxon>Mucorineae</taxon>
        <taxon>Rhizopodaceae</taxon>
        <taxon>Rhizopus</taxon>
    </lineage>
</organism>
<evidence type="ECO:0000256" key="2">
    <source>
        <dbReference type="ARBA" id="ARBA00009530"/>
    </source>
</evidence>
<evidence type="ECO:0000256" key="4">
    <source>
        <dbReference type="ARBA" id="ARBA00022989"/>
    </source>
</evidence>
<dbReference type="STRING" id="4846.A0A367K794"/>
<gene>
    <name evidence="7" type="ORF">CU098_007598</name>
</gene>
<keyword evidence="3" id="KW-0812">Transmembrane</keyword>
<dbReference type="EMBL" id="PJQM01002115">
    <property type="protein sequence ID" value="RCH98026.1"/>
    <property type="molecule type" value="Genomic_DNA"/>
</dbReference>
<dbReference type="AlphaFoldDB" id="A0A367K794"/>
<feature type="region of interest" description="Disordered" evidence="6">
    <location>
        <begin position="223"/>
        <end position="247"/>
    </location>
</feature>
<keyword evidence="4" id="KW-1133">Transmembrane helix</keyword>
<dbReference type="Proteomes" id="UP000253551">
    <property type="component" value="Unassembled WGS sequence"/>
</dbReference>
<comment type="similarity">
    <text evidence="2">Belongs to the UPF0057 (PMP3) family.</text>
</comment>
<evidence type="ECO:0000313" key="8">
    <source>
        <dbReference type="Proteomes" id="UP000253551"/>
    </source>
</evidence>
<dbReference type="InterPro" id="IPR000612">
    <property type="entry name" value="PMP3"/>
</dbReference>
<evidence type="ECO:0000313" key="7">
    <source>
        <dbReference type="EMBL" id="RCH98026.1"/>
    </source>
</evidence>
<dbReference type="GO" id="GO:0016020">
    <property type="term" value="C:membrane"/>
    <property type="evidence" value="ECO:0007669"/>
    <property type="project" value="UniProtKB-SubCell"/>
</dbReference>
<sequence length="247" mass="28170">MIYDPYKENGVETITKSHTDYHQAQQDDILYINELQKNTSQSADQNWKLVESYYVSRLNCLHKEIEKTTIEDQKLHQSRDELLKEVVRLSQKSTELSLKNEALTRIIAEKENKITAFMYEESVTPDVTYAPLGVSLIDSTRPPSPKEEAKLKKEPSLFRRISSRLSMRKTRHKEADDCVLSKGSHLSESTPSVLTILGYLPGHLHAFYVLVKMREQNQAFPDRAQPYTGKAQVYSSGPPPYGAVPPS</sequence>
<keyword evidence="8" id="KW-1185">Reference proteome</keyword>
<reference evidence="7 8" key="1">
    <citation type="journal article" date="2018" name="G3 (Bethesda)">
        <title>Phylogenetic and Phylogenomic Definition of Rhizopus Species.</title>
        <authorList>
            <person name="Gryganskyi A.P."/>
            <person name="Golan J."/>
            <person name="Dolatabadi S."/>
            <person name="Mondo S."/>
            <person name="Robb S."/>
            <person name="Idnurm A."/>
            <person name="Muszewska A."/>
            <person name="Steczkiewicz K."/>
            <person name="Masonjones S."/>
            <person name="Liao H.L."/>
            <person name="Gajdeczka M.T."/>
            <person name="Anike F."/>
            <person name="Vuek A."/>
            <person name="Anishchenko I.M."/>
            <person name="Voigt K."/>
            <person name="de Hoog G.S."/>
            <person name="Smith M.E."/>
            <person name="Heitman J."/>
            <person name="Vilgalys R."/>
            <person name="Stajich J.E."/>
        </authorList>
    </citation>
    <scope>NUCLEOTIDE SEQUENCE [LARGE SCALE GENOMIC DNA]</scope>
    <source>
        <strain evidence="7 8">LSU 92-RS-03</strain>
    </source>
</reference>
<comment type="caution">
    <text evidence="7">The sequence shown here is derived from an EMBL/GenBank/DDBJ whole genome shotgun (WGS) entry which is preliminary data.</text>
</comment>
<evidence type="ECO:0000256" key="6">
    <source>
        <dbReference type="SAM" id="MobiDB-lite"/>
    </source>
</evidence>
<accession>A0A367K794</accession>
<dbReference type="OrthoDB" id="2208960at2759"/>
<name>A0A367K794_RHIST</name>
<proteinExistence type="inferred from homology"/>
<feature type="compositionally biased region" description="Pro residues" evidence="6">
    <location>
        <begin position="237"/>
        <end position="247"/>
    </location>
</feature>
<keyword evidence="5" id="KW-0472">Membrane</keyword>
<evidence type="ECO:0000256" key="3">
    <source>
        <dbReference type="ARBA" id="ARBA00022692"/>
    </source>
</evidence>
<dbReference type="Pfam" id="PF01679">
    <property type="entry name" value="Pmp3"/>
    <property type="match status" value="1"/>
</dbReference>
<comment type="subcellular location">
    <subcellularLocation>
        <location evidence="1">Membrane</location>
    </subcellularLocation>
</comment>